<organism evidence="1 2">
    <name type="scientific">Mycolicibacterium agri</name>
    <name type="common">Mycobacterium agri</name>
    <dbReference type="NCBI Taxonomy" id="36811"/>
    <lineage>
        <taxon>Bacteria</taxon>
        <taxon>Bacillati</taxon>
        <taxon>Actinomycetota</taxon>
        <taxon>Actinomycetes</taxon>
        <taxon>Mycobacteriales</taxon>
        <taxon>Mycobacteriaceae</taxon>
        <taxon>Mycolicibacterium</taxon>
    </lineage>
</organism>
<name>A0A7I9WD02_MYCAG</name>
<evidence type="ECO:0000313" key="2">
    <source>
        <dbReference type="Proteomes" id="UP000465302"/>
    </source>
</evidence>
<proteinExistence type="predicted"/>
<evidence type="ECO:0000313" key="1">
    <source>
        <dbReference type="EMBL" id="GFG55320.1"/>
    </source>
</evidence>
<comment type="caution">
    <text evidence="1">The sequence shown here is derived from an EMBL/GenBank/DDBJ whole genome shotgun (WGS) entry which is preliminary data.</text>
</comment>
<gene>
    <name evidence="1" type="ORF">MAGR_67610</name>
</gene>
<accession>A0A7I9WD02</accession>
<dbReference type="EMBL" id="BLKS01000004">
    <property type="protein sequence ID" value="GFG55320.1"/>
    <property type="molecule type" value="Genomic_DNA"/>
</dbReference>
<dbReference type="Proteomes" id="UP000465302">
    <property type="component" value="Unassembled WGS sequence"/>
</dbReference>
<reference evidence="1 2" key="1">
    <citation type="journal article" date="2019" name="Emerg. Microbes Infect.">
        <title>Comprehensive subspecies identification of 175 nontuberculous mycobacteria species based on 7547 genomic profiles.</title>
        <authorList>
            <person name="Matsumoto Y."/>
            <person name="Kinjo T."/>
            <person name="Motooka D."/>
            <person name="Nabeya D."/>
            <person name="Jung N."/>
            <person name="Uechi K."/>
            <person name="Horii T."/>
            <person name="Iida T."/>
            <person name="Fujita J."/>
            <person name="Nakamura S."/>
        </authorList>
    </citation>
    <scope>NUCLEOTIDE SEQUENCE [LARGE SCALE GENOMIC DNA]</scope>
    <source>
        <strain evidence="1 2">JCM 6377</strain>
    </source>
</reference>
<dbReference type="AlphaFoldDB" id="A0A7I9WD02"/>
<dbReference type="RefSeq" id="WP_308494494.1">
    <property type="nucleotide sequence ID" value="NZ_BLKS01000004.1"/>
</dbReference>
<sequence length="148" mass="16214">MIDEHDHLRLRSAEHIDPIWRLWEELPAQWRGPVLGPGIGNWASITENDWPQLDLSGLPDPFAAELAWMAHWQASDGTRVSVLAMAQLANMIRRAVTEGRGYARRSGRWITTPPQRCRAGSISAGARDCPLPEAGGGCTHCSASPATP</sequence>
<protein>
    <submittedName>
        <fullName evidence="1">Uncharacterized protein</fullName>
    </submittedName>
</protein>